<reference evidence="2" key="1">
    <citation type="submission" date="2020-05" db="EMBL/GenBank/DDBJ databases">
        <title>Phylogenomic resolution of chytrid fungi.</title>
        <authorList>
            <person name="Stajich J.E."/>
            <person name="Amses K."/>
            <person name="Simmons R."/>
            <person name="Seto K."/>
            <person name="Myers J."/>
            <person name="Bonds A."/>
            <person name="Quandt C.A."/>
            <person name="Barry K."/>
            <person name="Liu P."/>
            <person name="Grigoriev I."/>
            <person name="Longcore J.E."/>
            <person name="James T.Y."/>
        </authorList>
    </citation>
    <scope>NUCLEOTIDE SEQUENCE</scope>
    <source>
        <strain evidence="2">PLAUS21</strain>
    </source>
</reference>
<organism evidence="2 3">
    <name type="scientific">Boothiomyces macroporosus</name>
    <dbReference type="NCBI Taxonomy" id="261099"/>
    <lineage>
        <taxon>Eukaryota</taxon>
        <taxon>Fungi</taxon>
        <taxon>Fungi incertae sedis</taxon>
        <taxon>Chytridiomycota</taxon>
        <taxon>Chytridiomycota incertae sedis</taxon>
        <taxon>Chytridiomycetes</taxon>
        <taxon>Rhizophydiales</taxon>
        <taxon>Terramycetaceae</taxon>
        <taxon>Boothiomyces</taxon>
    </lineage>
</organism>
<gene>
    <name evidence="2" type="ORF">HK103_003368</name>
</gene>
<dbReference type="Gene3D" id="1.20.5.170">
    <property type="match status" value="1"/>
</dbReference>
<protein>
    <submittedName>
        <fullName evidence="2">Uncharacterized protein</fullName>
    </submittedName>
</protein>
<proteinExistence type="predicted"/>
<evidence type="ECO:0000313" key="3">
    <source>
        <dbReference type="Proteomes" id="UP001210925"/>
    </source>
</evidence>
<dbReference type="Proteomes" id="UP001210925">
    <property type="component" value="Unassembled WGS sequence"/>
</dbReference>
<feature type="coiled-coil region" evidence="1">
    <location>
        <begin position="572"/>
        <end position="608"/>
    </location>
</feature>
<keyword evidence="3" id="KW-1185">Reference proteome</keyword>
<dbReference type="EMBL" id="JADGKB010000024">
    <property type="protein sequence ID" value="KAJ3258774.1"/>
    <property type="molecule type" value="Genomic_DNA"/>
</dbReference>
<feature type="coiled-coil region" evidence="1">
    <location>
        <begin position="182"/>
        <end position="270"/>
    </location>
</feature>
<feature type="coiled-coil region" evidence="1">
    <location>
        <begin position="307"/>
        <end position="402"/>
    </location>
</feature>
<comment type="caution">
    <text evidence="2">The sequence shown here is derived from an EMBL/GenBank/DDBJ whole genome shotgun (WGS) entry which is preliminary data.</text>
</comment>
<feature type="coiled-coil region" evidence="1">
    <location>
        <begin position="93"/>
        <end position="148"/>
    </location>
</feature>
<sequence length="609" mass="73482">MEKILRFGRDFEQIYKELEAQYQEKNLQLILGLPELRSRFVNFNQGLPELRSRYKVVKLWLPQLINLDLKETMQITNQLQQVKQDFLYNLELLKERDLDLAQLEKQLNSLENQNKELCQVIEKKEQEKQELNSKYLLIYKEKQDLKQEFWEIKNRIKIEFEEKINEKQNDFLKSKQEMEQRNSLLINELNTKFNELEKEKEELKFQMKIQQENHQLELMDLEKQYKEKNIEINDEFKQMKLDYINIAKQKENIESRLLDASNTIKNLESCLRDTKWQYADERQIINEKILELQNTIEQERDYNDLQRKEYVKERNNLLQDLNRTVREKKALSAQNLEYQREIQSQLLQISNHQIEIQELKKDFEKNILELGDTFEIEKQKLVAKYETEIDDLQSKMATIVNERSAKDLYLNQLKLTHSKELSSCKKEFSITVDSQKQEIVELKSRLDAALNEKSKLESSFTELSHYTKQLETELEFKNSKVDNSTSRVKSLESRIDQLLLEINMQKQVIDQMKNESKESEYVLVNENSELKSIIHQMRVDIEQLNYPRDHVRDKFNLLLNEYKKVVKEKSVLLEENNRLKFLESKLAEKKTEDRNVKIKRKIRNYNDRD</sequence>
<feature type="coiled-coil region" evidence="1">
    <location>
        <begin position="432"/>
        <end position="515"/>
    </location>
</feature>
<evidence type="ECO:0000313" key="2">
    <source>
        <dbReference type="EMBL" id="KAJ3258774.1"/>
    </source>
</evidence>
<accession>A0AAD5UI63</accession>
<dbReference type="AlphaFoldDB" id="A0AAD5UI63"/>
<keyword evidence="1" id="KW-0175">Coiled coil</keyword>
<evidence type="ECO:0000256" key="1">
    <source>
        <dbReference type="SAM" id="Coils"/>
    </source>
</evidence>
<name>A0AAD5UI63_9FUNG</name>